<dbReference type="EMBL" id="JAPRAT010000022">
    <property type="protein sequence ID" value="MCZ0703776.1"/>
    <property type="molecule type" value="Genomic_DNA"/>
</dbReference>
<comment type="caution">
    <text evidence="2">The sequence shown here is derived from an EMBL/GenBank/DDBJ whole genome shotgun (WGS) entry which is preliminary data.</text>
</comment>
<evidence type="ECO:0000313" key="3">
    <source>
        <dbReference type="Proteomes" id="UP001084197"/>
    </source>
</evidence>
<sequence>MKVRLKHESGLIRECKVGFSWTVFFFGFLPPFFRGDWKWGLIILLLGSVTFGFSNVVFWFIYNGIYIKDLLQSGYEPADEHSRAILVNKGYILG</sequence>
<proteinExistence type="predicted"/>
<keyword evidence="3" id="KW-1185">Reference proteome</keyword>
<dbReference type="RefSeq" id="WP_268780541.1">
    <property type="nucleotide sequence ID" value="NZ_JAPRAT010000022.1"/>
</dbReference>
<evidence type="ECO:0008006" key="4">
    <source>
        <dbReference type="Google" id="ProtNLM"/>
    </source>
</evidence>
<reference evidence="2" key="1">
    <citation type="submission" date="2022-11" db="EMBL/GenBank/DDBJ databases">
        <title>WGS of Natronobacillus azotifigens 24KS-1, an anaerobic diazotrophic haloalkaliphile from soda-rich habitats.</title>
        <authorList>
            <person name="Sorokin D.Y."/>
            <person name="Merkel A.Y."/>
        </authorList>
    </citation>
    <scope>NUCLEOTIDE SEQUENCE</scope>
    <source>
        <strain evidence="2">24KS-1</strain>
    </source>
</reference>
<evidence type="ECO:0000256" key="1">
    <source>
        <dbReference type="SAM" id="Phobius"/>
    </source>
</evidence>
<feature type="transmembrane region" description="Helical" evidence="1">
    <location>
        <begin position="39"/>
        <end position="62"/>
    </location>
</feature>
<protein>
    <recommendedName>
        <fullName evidence="4">DUF2628 domain-containing protein</fullName>
    </recommendedName>
</protein>
<organism evidence="2 3">
    <name type="scientific">Natronobacillus azotifigens</name>
    <dbReference type="NCBI Taxonomy" id="472978"/>
    <lineage>
        <taxon>Bacteria</taxon>
        <taxon>Bacillati</taxon>
        <taxon>Bacillota</taxon>
        <taxon>Bacilli</taxon>
        <taxon>Bacillales</taxon>
        <taxon>Bacillaceae</taxon>
        <taxon>Natronobacillus</taxon>
    </lineage>
</organism>
<dbReference type="AlphaFoldDB" id="A0A9J6RDM4"/>
<accession>A0A9J6RDM4</accession>
<keyword evidence="1" id="KW-0812">Transmembrane</keyword>
<evidence type="ECO:0000313" key="2">
    <source>
        <dbReference type="EMBL" id="MCZ0703776.1"/>
    </source>
</evidence>
<name>A0A9J6RDM4_9BACI</name>
<keyword evidence="1" id="KW-0472">Membrane</keyword>
<keyword evidence="1" id="KW-1133">Transmembrane helix</keyword>
<feature type="transmembrane region" description="Helical" evidence="1">
    <location>
        <begin position="12"/>
        <end position="33"/>
    </location>
</feature>
<gene>
    <name evidence="2" type="ORF">OWO01_11140</name>
</gene>
<dbReference type="Proteomes" id="UP001084197">
    <property type="component" value="Unassembled WGS sequence"/>
</dbReference>